<evidence type="ECO:0000256" key="13">
    <source>
        <dbReference type="ARBA" id="ARBA00023012"/>
    </source>
</evidence>
<name>A0ABY9KW58_9BACI</name>
<dbReference type="Gene3D" id="3.30.565.10">
    <property type="entry name" value="Histidine kinase-like ATPase, C-terminal domain"/>
    <property type="match status" value="1"/>
</dbReference>
<evidence type="ECO:0000256" key="14">
    <source>
        <dbReference type="ARBA" id="ARBA00023136"/>
    </source>
</evidence>
<dbReference type="SUPFAM" id="SSF55874">
    <property type="entry name" value="ATPase domain of HSP90 chaperone/DNA topoisomerase II/histidine kinase"/>
    <property type="match status" value="1"/>
</dbReference>
<dbReference type="InterPro" id="IPR004358">
    <property type="entry name" value="Sig_transdc_His_kin-like_C"/>
</dbReference>
<comment type="catalytic activity">
    <reaction evidence="1">
        <text>ATP + protein L-histidine = ADP + protein N-phospho-L-histidine.</text>
        <dbReference type="EC" id="2.7.13.3"/>
    </reaction>
</comment>
<dbReference type="Pfam" id="PF02518">
    <property type="entry name" value="HATPase_c"/>
    <property type="match status" value="1"/>
</dbReference>
<dbReference type="EC" id="2.7.13.3" evidence="3"/>
<dbReference type="InterPro" id="IPR036890">
    <property type="entry name" value="HATPase_C_sf"/>
</dbReference>
<evidence type="ECO:0000256" key="15">
    <source>
        <dbReference type="SAM" id="Phobius"/>
    </source>
</evidence>
<keyword evidence="13" id="KW-0902">Two-component regulatory system</keyword>
<dbReference type="SMART" id="SM00387">
    <property type="entry name" value="HATPase_c"/>
    <property type="match status" value="1"/>
</dbReference>
<evidence type="ECO:0000256" key="2">
    <source>
        <dbReference type="ARBA" id="ARBA00004651"/>
    </source>
</evidence>
<sequence length="451" mass="50296">MSIKTRLGWLLVFWSLLILLAANAFTYIAFVNETEDRELDAIEDAGEGLLNMGIDLSDVNSKPFLKSLLPDDGMIRVLDNEGNVLVRVADEDDAAYFPPSRHLKKEKTAIVDIEGERIALFAVPVTNGGSATTLEISRNLSELQEEKRTLLLTMLSVSIVLLALAVLIGQFIAKRFLKPVSVIGRTMEDIKESGQFQRIVLSKRKDDELYALAMNFNHMIDSLEEIFARQERFIGDASHELKTPLTVIENYASILDRWGKKDPALLDEGIEAIRDESIRMKHLVEQLLDLASVQKQNFELDPIDVALLAKQTAQRLEKASGRNILMESGQGRTLAMTNKEKFVQILFILLDNALKYSEEAVTVKISANEETVIVEVKDKGIGIPQSEIPRLFERFYRVDASRTRATGGSGLGLAIARELTEKNGGNLQINSKQGEGTTVRLELPAVDERQS</sequence>
<dbReference type="InterPro" id="IPR041610">
    <property type="entry name" value="ArlS_N"/>
</dbReference>
<organism evidence="18 19">
    <name type="scientific">Aciduricibacillus chroicocephali</name>
    <dbReference type="NCBI Taxonomy" id="3054939"/>
    <lineage>
        <taxon>Bacteria</taxon>
        <taxon>Bacillati</taxon>
        <taxon>Bacillota</taxon>
        <taxon>Bacilli</taxon>
        <taxon>Bacillales</taxon>
        <taxon>Bacillaceae</taxon>
        <taxon>Aciduricibacillus</taxon>
    </lineage>
</organism>
<dbReference type="InterPro" id="IPR003594">
    <property type="entry name" value="HATPase_dom"/>
</dbReference>
<dbReference type="GO" id="GO:0016301">
    <property type="term" value="F:kinase activity"/>
    <property type="evidence" value="ECO:0007669"/>
    <property type="project" value="UniProtKB-KW"/>
</dbReference>
<keyword evidence="19" id="KW-1185">Reference proteome</keyword>
<keyword evidence="9" id="KW-0547">Nucleotide-binding</keyword>
<evidence type="ECO:0000256" key="7">
    <source>
        <dbReference type="ARBA" id="ARBA00022679"/>
    </source>
</evidence>
<keyword evidence="11" id="KW-0067">ATP-binding</keyword>
<comment type="subcellular location">
    <subcellularLocation>
        <location evidence="2">Cell membrane</location>
        <topology evidence="2">Multi-pass membrane protein</topology>
    </subcellularLocation>
</comment>
<keyword evidence="8 15" id="KW-0812">Transmembrane</keyword>
<reference evidence="18" key="1">
    <citation type="submission" date="2023-06" db="EMBL/GenBank/DDBJ databases">
        <title>A Treasure from Seagulls: Isolation and Description of Aciduricobacillus qingdaonensis gen. nov., sp. nov., a Rare Obligately Uric Acid-utilizing Member in the Family Bacillaceae.</title>
        <authorList>
            <person name="Liu W."/>
            <person name="Wang B."/>
        </authorList>
    </citation>
    <scope>NUCLEOTIDE SEQUENCE</scope>
    <source>
        <strain evidence="18">44XB</strain>
    </source>
</reference>
<dbReference type="CDD" id="cd00082">
    <property type="entry name" value="HisKA"/>
    <property type="match status" value="1"/>
</dbReference>
<evidence type="ECO:0000256" key="11">
    <source>
        <dbReference type="ARBA" id="ARBA00022840"/>
    </source>
</evidence>
<dbReference type="Pfam" id="PF18719">
    <property type="entry name" value="ArlS_N"/>
    <property type="match status" value="1"/>
</dbReference>
<evidence type="ECO:0000256" key="8">
    <source>
        <dbReference type="ARBA" id="ARBA00022692"/>
    </source>
</evidence>
<dbReference type="EMBL" id="CP129113">
    <property type="protein sequence ID" value="WLV24910.1"/>
    <property type="molecule type" value="Genomic_DNA"/>
</dbReference>
<dbReference type="SMART" id="SM00304">
    <property type="entry name" value="HAMP"/>
    <property type="match status" value="1"/>
</dbReference>
<dbReference type="Gene3D" id="1.10.287.130">
    <property type="match status" value="1"/>
</dbReference>
<keyword evidence="7" id="KW-0808">Transferase</keyword>
<evidence type="ECO:0000256" key="10">
    <source>
        <dbReference type="ARBA" id="ARBA00022777"/>
    </source>
</evidence>
<protein>
    <recommendedName>
        <fullName evidence="4">Signal transduction histidine-protein kinase ArlS</fullName>
        <ecNumber evidence="3">2.7.13.3</ecNumber>
    </recommendedName>
</protein>
<dbReference type="RefSeq" id="WP_348028414.1">
    <property type="nucleotide sequence ID" value="NZ_CP129113.1"/>
</dbReference>
<evidence type="ECO:0000256" key="1">
    <source>
        <dbReference type="ARBA" id="ARBA00000085"/>
    </source>
</evidence>
<evidence type="ECO:0000256" key="4">
    <source>
        <dbReference type="ARBA" id="ARBA00015735"/>
    </source>
</evidence>
<keyword evidence="10 18" id="KW-0418">Kinase</keyword>
<feature type="domain" description="HAMP" evidence="17">
    <location>
        <begin position="174"/>
        <end position="228"/>
    </location>
</feature>
<dbReference type="PROSITE" id="PS50885">
    <property type="entry name" value="HAMP"/>
    <property type="match status" value="1"/>
</dbReference>
<dbReference type="PROSITE" id="PS50109">
    <property type="entry name" value="HIS_KIN"/>
    <property type="match status" value="1"/>
</dbReference>
<accession>A0ABY9KW58</accession>
<evidence type="ECO:0000259" key="17">
    <source>
        <dbReference type="PROSITE" id="PS50885"/>
    </source>
</evidence>
<dbReference type="InterPro" id="IPR003661">
    <property type="entry name" value="HisK_dim/P_dom"/>
</dbReference>
<keyword evidence="6" id="KW-0597">Phosphoprotein</keyword>
<proteinExistence type="predicted"/>
<evidence type="ECO:0000256" key="12">
    <source>
        <dbReference type="ARBA" id="ARBA00022989"/>
    </source>
</evidence>
<dbReference type="InterPro" id="IPR003660">
    <property type="entry name" value="HAMP_dom"/>
</dbReference>
<dbReference type="Pfam" id="PF00672">
    <property type="entry name" value="HAMP"/>
    <property type="match status" value="1"/>
</dbReference>
<keyword evidence="5" id="KW-1003">Cell membrane</keyword>
<gene>
    <name evidence="18" type="ORF">QR721_01330</name>
</gene>
<dbReference type="PRINTS" id="PR00344">
    <property type="entry name" value="BCTRLSENSOR"/>
</dbReference>
<dbReference type="PANTHER" id="PTHR45436:SF5">
    <property type="entry name" value="SENSOR HISTIDINE KINASE TRCS"/>
    <property type="match status" value="1"/>
</dbReference>
<feature type="domain" description="Histidine kinase" evidence="16">
    <location>
        <begin position="236"/>
        <end position="447"/>
    </location>
</feature>
<dbReference type="InterPro" id="IPR005467">
    <property type="entry name" value="His_kinase_dom"/>
</dbReference>
<evidence type="ECO:0000259" key="16">
    <source>
        <dbReference type="PROSITE" id="PS50109"/>
    </source>
</evidence>
<keyword evidence="12 15" id="KW-1133">Transmembrane helix</keyword>
<evidence type="ECO:0000256" key="5">
    <source>
        <dbReference type="ARBA" id="ARBA00022475"/>
    </source>
</evidence>
<dbReference type="SUPFAM" id="SSF47384">
    <property type="entry name" value="Homodimeric domain of signal transducing histidine kinase"/>
    <property type="match status" value="1"/>
</dbReference>
<evidence type="ECO:0000256" key="6">
    <source>
        <dbReference type="ARBA" id="ARBA00022553"/>
    </source>
</evidence>
<dbReference type="Proteomes" id="UP001180087">
    <property type="component" value="Chromosome"/>
</dbReference>
<dbReference type="Gene3D" id="6.10.340.10">
    <property type="match status" value="1"/>
</dbReference>
<keyword evidence="14 15" id="KW-0472">Membrane</keyword>
<dbReference type="PANTHER" id="PTHR45436">
    <property type="entry name" value="SENSOR HISTIDINE KINASE YKOH"/>
    <property type="match status" value="1"/>
</dbReference>
<evidence type="ECO:0000256" key="3">
    <source>
        <dbReference type="ARBA" id="ARBA00012438"/>
    </source>
</evidence>
<evidence type="ECO:0000256" key="9">
    <source>
        <dbReference type="ARBA" id="ARBA00022741"/>
    </source>
</evidence>
<dbReference type="Pfam" id="PF00512">
    <property type="entry name" value="HisKA"/>
    <property type="match status" value="1"/>
</dbReference>
<feature type="transmembrane region" description="Helical" evidence="15">
    <location>
        <begin position="150"/>
        <end position="173"/>
    </location>
</feature>
<evidence type="ECO:0000313" key="19">
    <source>
        <dbReference type="Proteomes" id="UP001180087"/>
    </source>
</evidence>
<evidence type="ECO:0000313" key="18">
    <source>
        <dbReference type="EMBL" id="WLV24910.1"/>
    </source>
</evidence>
<dbReference type="InterPro" id="IPR036097">
    <property type="entry name" value="HisK_dim/P_sf"/>
</dbReference>
<dbReference type="SMART" id="SM00388">
    <property type="entry name" value="HisKA"/>
    <property type="match status" value="1"/>
</dbReference>
<dbReference type="InterPro" id="IPR050428">
    <property type="entry name" value="TCS_sensor_his_kinase"/>
</dbReference>